<organism evidence="3 4">
    <name type="scientific">Teladorsagia circumcincta</name>
    <name type="common">Brown stomach worm</name>
    <name type="synonym">Ostertagia circumcincta</name>
    <dbReference type="NCBI Taxonomy" id="45464"/>
    <lineage>
        <taxon>Eukaryota</taxon>
        <taxon>Metazoa</taxon>
        <taxon>Ecdysozoa</taxon>
        <taxon>Nematoda</taxon>
        <taxon>Chromadorea</taxon>
        <taxon>Rhabditida</taxon>
        <taxon>Rhabditina</taxon>
        <taxon>Rhabditomorpha</taxon>
        <taxon>Strongyloidea</taxon>
        <taxon>Trichostrongylidae</taxon>
        <taxon>Teladorsagia</taxon>
    </lineage>
</organism>
<feature type="domain" description="Endonuclease/exonuclease/phosphatase" evidence="2">
    <location>
        <begin position="25"/>
        <end position="72"/>
    </location>
</feature>
<reference evidence="3 4" key="1">
    <citation type="submission" date="2015-09" db="EMBL/GenBank/DDBJ databases">
        <title>Draft genome of the parasitic nematode Teladorsagia circumcincta isolate WARC Sus (inbred).</title>
        <authorList>
            <person name="Mitreva M."/>
        </authorList>
    </citation>
    <scope>NUCLEOTIDE SEQUENCE [LARGE SCALE GENOMIC DNA]</scope>
    <source>
        <strain evidence="3 4">S</strain>
    </source>
</reference>
<dbReference type="InterPro" id="IPR005135">
    <property type="entry name" value="Endo/exonuclease/phosphatase"/>
</dbReference>
<feature type="signal peptide" evidence="1">
    <location>
        <begin position="1"/>
        <end position="19"/>
    </location>
</feature>
<dbReference type="Pfam" id="PF03372">
    <property type="entry name" value="Exo_endo_phos"/>
    <property type="match status" value="1"/>
</dbReference>
<dbReference type="SUPFAM" id="SSF56219">
    <property type="entry name" value="DNase I-like"/>
    <property type="match status" value="1"/>
</dbReference>
<dbReference type="Proteomes" id="UP000230423">
    <property type="component" value="Unassembled WGS sequence"/>
</dbReference>
<dbReference type="OrthoDB" id="276515at2759"/>
<proteinExistence type="predicted"/>
<name>A0A2G9ULR7_TELCI</name>
<evidence type="ECO:0000259" key="2">
    <source>
        <dbReference type="Pfam" id="PF03372"/>
    </source>
</evidence>
<evidence type="ECO:0000256" key="1">
    <source>
        <dbReference type="SAM" id="SignalP"/>
    </source>
</evidence>
<sequence>MRASLCLLALTFWLSDCEAQRLRVMTFNIWNSGSHVENGLRKIAKHILLVDPDIVGLQEVQRPDVLPDLLRWMGKPWTGVAGDEFYPDIAILTKHEMIMQSFAKTNRSISVKVQLQSGHVVSFWSVHLDYKSFGPYAANNKLVTNVDQILAGEKPLKRAGTDSYYTKSP</sequence>
<keyword evidence="1" id="KW-0732">Signal</keyword>
<dbReference type="PANTHER" id="PTHR41349">
    <property type="match status" value="1"/>
</dbReference>
<dbReference type="EMBL" id="KZ346269">
    <property type="protein sequence ID" value="PIO70430.1"/>
    <property type="molecule type" value="Genomic_DNA"/>
</dbReference>
<dbReference type="PANTHER" id="PTHR41349:SF1">
    <property type="entry name" value="PROTEIN CBG08683"/>
    <property type="match status" value="1"/>
</dbReference>
<accession>A0A2G9ULR7</accession>
<dbReference type="GO" id="GO:0003824">
    <property type="term" value="F:catalytic activity"/>
    <property type="evidence" value="ECO:0007669"/>
    <property type="project" value="InterPro"/>
</dbReference>
<keyword evidence="4" id="KW-1185">Reference proteome</keyword>
<feature type="chain" id="PRO_5013567393" description="Endonuclease/exonuclease/phosphatase domain-containing protein" evidence="1">
    <location>
        <begin position="20"/>
        <end position="169"/>
    </location>
</feature>
<dbReference type="Gene3D" id="3.60.10.10">
    <property type="entry name" value="Endonuclease/exonuclease/phosphatase"/>
    <property type="match status" value="1"/>
</dbReference>
<dbReference type="InterPro" id="IPR036691">
    <property type="entry name" value="Endo/exonu/phosph_ase_sf"/>
</dbReference>
<gene>
    <name evidence="3" type="ORF">TELCIR_07714</name>
</gene>
<dbReference type="AlphaFoldDB" id="A0A2G9ULR7"/>
<protein>
    <recommendedName>
        <fullName evidence="2">Endonuclease/exonuclease/phosphatase domain-containing protein</fullName>
    </recommendedName>
</protein>
<evidence type="ECO:0000313" key="3">
    <source>
        <dbReference type="EMBL" id="PIO70430.1"/>
    </source>
</evidence>
<evidence type="ECO:0000313" key="4">
    <source>
        <dbReference type="Proteomes" id="UP000230423"/>
    </source>
</evidence>